<sequence>MTFSDLMSIATAVIGSIGGSALIVIGASTWLGRVWAGRILEQDRHKYASELEHIKNQLESERSRNQFIFSLYFEGQFRIYNDLWSSLVELQHCVKSLWESASTANVQKLSKSLKEAKLQVQKSALLIEPDHYIEIINALEDFENYRVGKEKLVSIRRVSDIEHWQIDQIIQDNLCNKDRISQFSEEILNKMRGRLRLAEPQQAAG</sequence>
<dbReference type="OrthoDB" id="5918901at2"/>
<evidence type="ECO:0000313" key="2">
    <source>
        <dbReference type="EMBL" id="AOS97374.1"/>
    </source>
</evidence>
<dbReference type="Proteomes" id="UP000095672">
    <property type="component" value="Chromosome"/>
</dbReference>
<dbReference type="EMBL" id="CP014143">
    <property type="protein sequence ID" value="AOS97374.1"/>
    <property type="molecule type" value="Genomic_DNA"/>
</dbReference>
<name>A0A1C9W896_9GAMM</name>
<keyword evidence="1" id="KW-0812">Transmembrane</keyword>
<dbReference type="RefSeq" id="WP_069947394.1">
    <property type="nucleotide sequence ID" value="NZ_CP014143.1"/>
</dbReference>
<gene>
    <name evidence="2" type="ORF">AUP74_01944</name>
</gene>
<keyword evidence="1" id="KW-1133">Transmembrane helix</keyword>
<protein>
    <submittedName>
        <fullName evidence="2">Uncharacterized protein</fullName>
    </submittedName>
</protein>
<keyword evidence="1" id="KW-0472">Membrane</keyword>
<proteinExistence type="predicted"/>
<feature type="transmembrane region" description="Helical" evidence="1">
    <location>
        <begin position="6"/>
        <end position="31"/>
    </location>
</feature>
<evidence type="ECO:0000313" key="3">
    <source>
        <dbReference type="Proteomes" id="UP000095672"/>
    </source>
</evidence>
<evidence type="ECO:0000256" key="1">
    <source>
        <dbReference type="SAM" id="Phobius"/>
    </source>
</evidence>
<organism evidence="2 3">
    <name type="scientific">Microbulbifer aggregans</name>
    <dbReference type="NCBI Taxonomy" id="1769779"/>
    <lineage>
        <taxon>Bacteria</taxon>
        <taxon>Pseudomonadati</taxon>
        <taxon>Pseudomonadota</taxon>
        <taxon>Gammaproteobacteria</taxon>
        <taxon>Cellvibrionales</taxon>
        <taxon>Microbulbiferaceae</taxon>
        <taxon>Microbulbifer</taxon>
    </lineage>
</organism>
<dbReference type="AlphaFoldDB" id="A0A1C9W896"/>
<accession>A0A1C9W896</accession>
<reference evidence="3" key="1">
    <citation type="submission" date="2016-01" db="EMBL/GenBank/DDBJ databases">
        <title>Complete genome sequence of Microbulbifer sp. CCB-MM1, a halophile isolated from Matang Mangrove Forest, Perak.</title>
        <authorList>
            <person name="Moh T.H."/>
            <person name="Dinesh B."/>
            <person name="Lau N.-S."/>
            <person name="Go F."/>
            <person name="Alexander Chong S.-C."/>
        </authorList>
    </citation>
    <scope>NUCLEOTIDE SEQUENCE [LARGE SCALE GENOMIC DNA]</scope>
    <source>
        <strain evidence="3">CCB-MM1</strain>
    </source>
</reference>
<keyword evidence="3" id="KW-1185">Reference proteome</keyword>
<dbReference type="KEGG" id="micc:AUP74_01944"/>